<feature type="region of interest" description="Disordered" evidence="1">
    <location>
        <begin position="1"/>
        <end position="30"/>
    </location>
</feature>
<dbReference type="EMBL" id="DXHQ01000080">
    <property type="protein sequence ID" value="HIW09142.1"/>
    <property type="molecule type" value="Genomic_DNA"/>
</dbReference>
<feature type="region of interest" description="Disordered" evidence="1">
    <location>
        <begin position="42"/>
        <end position="68"/>
    </location>
</feature>
<evidence type="ECO:0000313" key="3">
    <source>
        <dbReference type="Proteomes" id="UP000823933"/>
    </source>
</evidence>
<reference evidence="2" key="2">
    <citation type="submission" date="2021-04" db="EMBL/GenBank/DDBJ databases">
        <authorList>
            <person name="Gilroy R."/>
        </authorList>
    </citation>
    <scope>NUCLEOTIDE SEQUENCE</scope>
    <source>
        <strain evidence="2">ChiHcolR34-3080</strain>
    </source>
</reference>
<name>A0A9D1Q9L2_9FIRM</name>
<accession>A0A9D1Q9L2</accession>
<organism evidence="2 3">
    <name type="scientific">Candidatus Faecalibacterium intestinigallinarum</name>
    <dbReference type="NCBI Taxonomy" id="2838581"/>
    <lineage>
        <taxon>Bacteria</taxon>
        <taxon>Bacillati</taxon>
        <taxon>Bacillota</taxon>
        <taxon>Clostridia</taxon>
        <taxon>Eubacteriales</taxon>
        <taxon>Oscillospiraceae</taxon>
        <taxon>Faecalibacterium</taxon>
    </lineage>
</organism>
<proteinExistence type="predicted"/>
<feature type="compositionally biased region" description="Basic and acidic residues" evidence="1">
    <location>
        <begin position="42"/>
        <end position="55"/>
    </location>
</feature>
<reference evidence="2" key="1">
    <citation type="journal article" date="2021" name="PeerJ">
        <title>Extensive microbial diversity within the chicken gut microbiome revealed by metagenomics and culture.</title>
        <authorList>
            <person name="Gilroy R."/>
            <person name="Ravi A."/>
            <person name="Getino M."/>
            <person name="Pursley I."/>
            <person name="Horton D.L."/>
            <person name="Alikhan N.F."/>
            <person name="Baker D."/>
            <person name="Gharbi K."/>
            <person name="Hall N."/>
            <person name="Watson M."/>
            <person name="Adriaenssens E.M."/>
            <person name="Foster-Nyarko E."/>
            <person name="Jarju S."/>
            <person name="Secka A."/>
            <person name="Antonio M."/>
            <person name="Oren A."/>
            <person name="Chaudhuri R.R."/>
            <person name="La Ragione R."/>
            <person name="Hildebrand F."/>
            <person name="Pallen M.J."/>
        </authorList>
    </citation>
    <scope>NUCLEOTIDE SEQUENCE</scope>
    <source>
        <strain evidence="2">ChiHcolR34-3080</strain>
    </source>
</reference>
<comment type="caution">
    <text evidence="2">The sequence shown here is derived from an EMBL/GenBank/DDBJ whole genome shotgun (WGS) entry which is preliminary data.</text>
</comment>
<evidence type="ECO:0000256" key="1">
    <source>
        <dbReference type="SAM" id="MobiDB-lite"/>
    </source>
</evidence>
<dbReference type="Proteomes" id="UP000823933">
    <property type="component" value="Unassembled WGS sequence"/>
</dbReference>
<dbReference type="AlphaFoldDB" id="A0A9D1Q9L2"/>
<gene>
    <name evidence="2" type="ORF">H9890_07065</name>
</gene>
<evidence type="ECO:0000313" key="2">
    <source>
        <dbReference type="EMBL" id="HIW09142.1"/>
    </source>
</evidence>
<sequence length="68" mass="7621">MTDKTTRGQPQRKPAARLPEPEDFWLELGPPSAYYGTDAYETARREGDASPDAERLGWTGAEPGRKDR</sequence>
<protein>
    <submittedName>
        <fullName evidence="2">Uncharacterized protein</fullName>
    </submittedName>
</protein>